<feature type="transmembrane region" description="Helical" evidence="1">
    <location>
        <begin position="19"/>
        <end position="40"/>
    </location>
</feature>
<keyword evidence="1" id="KW-1133">Transmembrane helix</keyword>
<dbReference type="AlphaFoldDB" id="A0A1M7XY57"/>
<keyword evidence="1" id="KW-0812">Transmembrane</keyword>
<sequence>MDPAEAIKQAMDWYKAVNFFERCLLGTAFVLLVFFTIHMLE</sequence>
<name>A0A1M7XY57_9FIRM</name>
<dbReference type="STRING" id="1121345.SAMN02745217_00366"/>
<dbReference type="EMBL" id="FRFD01000003">
    <property type="protein sequence ID" value="SHO43817.1"/>
    <property type="molecule type" value="Genomic_DNA"/>
</dbReference>
<reference evidence="2 3" key="1">
    <citation type="submission" date="2016-12" db="EMBL/GenBank/DDBJ databases">
        <authorList>
            <person name="Song W.-J."/>
            <person name="Kurnit D.M."/>
        </authorList>
    </citation>
    <scope>NUCLEOTIDE SEQUENCE [LARGE SCALE GENOMIC DNA]</scope>
    <source>
        <strain evidence="2 3">DSM 12503</strain>
    </source>
</reference>
<evidence type="ECO:0000313" key="3">
    <source>
        <dbReference type="Proteomes" id="UP000184612"/>
    </source>
</evidence>
<evidence type="ECO:0000256" key="1">
    <source>
        <dbReference type="SAM" id="Phobius"/>
    </source>
</evidence>
<keyword evidence="3" id="KW-1185">Reference proteome</keyword>
<dbReference type="RefSeq" id="WP_278277089.1">
    <property type="nucleotide sequence ID" value="NZ_FRFD01000003.1"/>
</dbReference>
<dbReference type="Proteomes" id="UP000184612">
    <property type="component" value="Unassembled WGS sequence"/>
</dbReference>
<protein>
    <submittedName>
        <fullName evidence="2">Uncharacterized protein</fullName>
    </submittedName>
</protein>
<evidence type="ECO:0000313" key="2">
    <source>
        <dbReference type="EMBL" id="SHO43817.1"/>
    </source>
</evidence>
<gene>
    <name evidence="2" type="ORF">SAMN02745217_00366</name>
</gene>
<proteinExistence type="predicted"/>
<keyword evidence="1" id="KW-0472">Membrane</keyword>
<accession>A0A1M7XY57</accession>
<organism evidence="2 3">
    <name type="scientific">Anaerocolumna xylanovorans DSM 12503</name>
    <dbReference type="NCBI Taxonomy" id="1121345"/>
    <lineage>
        <taxon>Bacteria</taxon>
        <taxon>Bacillati</taxon>
        <taxon>Bacillota</taxon>
        <taxon>Clostridia</taxon>
        <taxon>Lachnospirales</taxon>
        <taxon>Lachnospiraceae</taxon>
        <taxon>Anaerocolumna</taxon>
    </lineage>
</organism>